<dbReference type="InterPro" id="IPR048520">
    <property type="entry name" value="LarA_C"/>
</dbReference>
<dbReference type="PANTHER" id="PTHR33171:SF17">
    <property type="entry name" value="LARA-LIKE N-TERMINAL DOMAIN-CONTAINING PROTEIN"/>
    <property type="match status" value="1"/>
</dbReference>
<dbReference type="Pfam" id="PF09861">
    <property type="entry name" value="Lar_N"/>
    <property type="match status" value="1"/>
</dbReference>
<protein>
    <submittedName>
        <fullName evidence="3">Uncharacterized protein</fullName>
    </submittedName>
</protein>
<dbReference type="InterPro" id="IPR043166">
    <property type="entry name" value="LarA-like_C"/>
</dbReference>
<evidence type="ECO:0000259" key="2">
    <source>
        <dbReference type="Pfam" id="PF21113"/>
    </source>
</evidence>
<dbReference type="Gene3D" id="3.40.50.11440">
    <property type="match status" value="1"/>
</dbReference>
<dbReference type="EMBL" id="FWDO01000004">
    <property type="protein sequence ID" value="SLM18459.1"/>
    <property type="molecule type" value="Genomic_DNA"/>
</dbReference>
<dbReference type="InterPro" id="IPR018657">
    <property type="entry name" value="LarA-like_N"/>
</dbReference>
<dbReference type="PANTHER" id="PTHR33171">
    <property type="entry name" value="LAR_N DOMAIN-CONTAINING PROTEIN"/>
    <property type="match status" value="1"/>
</dbReference>
<dbReference type="NCBIfam" id="NF033504">
    <property type="entry name" value="Ni_dep_LarA"/>
    <property type="match status" value="1"/>
</dbReference>
<organism evidence="3">
    <name type="scientific">uncultured spirochete</name>
    <dbReference type="NCBI Taxonomy" id="156406"/>
    <lineage>
        <taxon>Bacteria</taxon>
        <taxon>Pseudomonadati</taxon>
        <taxon>Spirochaetota</taxon>
        <taxon>Spirochaetia</taxon>
        <taxon>Spirochaetales</taxon>
        <taxon>environmental samples</taxon>
    </lineage>
</organism>
<dbReference type="AlphaFoldDB" id="A0A3P3XQW1"/>
<evidence type="ECO:0000259" key="1">
    <source>
        <dbReference type="Pfam" id="PF09861"/>
    </source>
</evidence>
<feature type="domain" description="Lactate racemase C-terminal" evidence="2">
    <location>
        <begin position="270"/>
        <end position="405"/>
    </location>
</feature>
<gene>
    <name evidence="3" type="ORF">SPIRO4BDMA_41031</name>
</gene>
<dbReference type="GO" id="GO:0050043">
    <property type="term" value="F:lactate racemase activity"/>
    <property type="evidence" value="ECO:0007669"/>
    <property type="project" value="InterPro"/>
</dbReference>
<dbReference type="Gene3D" id="3.90.226.30">
    <property type="match status" value="1"/>
</dbReference>
<sequence length="412" mass="44683">MRIDLPYRNGKIGLDLPDSTEVIEPNNKETDDSPRDLVRQALEKPLDSPDLDRFFVGAVHPLVIVNDGTRPTPTSVVLDVIGDGLEACGARFIVATGAHRAPTEDEYRFIFGANYGRFREKTEAHDARRRESLVFCGTTRAGTPLWLNRRVLEADRILVIGSVEPHYFAGYTGGRKAFLPGVAGYETIQANHKLALQPQAHSLALDENPVHRDMEDALSSIKAPVFSVMTVLDKDQRIVYCASGDLTASFMAAVRSANEVFAVPLRRRFDVVISVARSPMDINLYQAQKAIDNGALAVADGGVLILVASCWDGIGDSAYLDLLGSASTPQEALDKIAAGYKLGYHKAAKIAQAAERIRLVAYSELDRATLKRAFITKADSLQESVDTALAGRGPGAKVAILIDGTLTVPIIE</sequence>
<feature type="domain" description="LarA-like N-terminal" evidence="1">
    <location>
        <begin position="7"/>
        <end position="200"/>
    </location>
</feature>
<reference evidence="3" key="1">
    <citation type="submission" date="2017-02" db="EMBL/GenBank/DDBJ databases">
        <authorList>
            <person name="Regsiter A."/>
            <person name="William W."/>
        </authorList>
    </citation>
    <scope>NUCLEOTIDE SEQUENCE</scope>
    <source>
        <strain evidence="3">BdmA 4</strain>
    </source>
</reference>
<dbReference type="Pfam" id="PF21113">
    <property type="entry name" value="LarA_C"/>
    <property type="match status" value="1"/>
</dbReference>
<name>A0A3P3XQW1_9SPIR</name>
<accession>A0A3P3XQW1</accession>
<proteinExistence type="predicted"/>
<evidence type="ECO:0000313" key="3">
    <source>
        <dbReference type="EMBL" id="SLM18459.1"/>
    </source>
</evidence>
<dbReference type="InterPro" id="IPR047926">
    <property type="entry name" value="Ni_dep_LarA"/>
</dbReference>
<dbReference type="InterPro" id="IPR048068">
    <property type="entry name" value="LarA-like"/>
</dbReference>